<accession>A0A377SSB5</accession>
<dbReference type="SUPFAM" id="SSF53822">
    <property type="entry name" value="Periplasmic binding protein-like I"/>
    <property type="match status" value="1"/>
</dbReference>
<evidence type="ECO:0000313" key="9">
    <source>
        <dbReference type="Proteomes" id="UP000295794"/>
    </source>
</evidence>
<dbReference type="EMBL" id="SMBT01000007">
    <property type="protein sequence ID" value="TCU85631.1"/>
    <property type="molecule type" value="Genomic_DNA"/>
</dbReference>
<dbReference type="Proteomes" id="UP000295794">
    <property type="component" value="Unassembled WGS sequence"/>
</dbReference>
<feature type="chain" id="PRO_5016820518" evidence="4">
    <location>
        <begin position="20"/>
        <end position="353"/>
    </location>
</feature>
<evidence type="ECO:0000313" key="7">
    <source>
        <dbReference type="EMBL" id="TCU85631.1"/>
    </source>
</evidence>
<dbReference type="CDD" id="cd06316">
    <property type="entry name" value="PBP1_ABC_sugar_binding-like"/>
    <property type="match status" value="1"/>
</dbReference>
<dbReference type="GO" id="GO:0030313">
    <property type="term" value="C:cell envelope"/>
    <property type="evidence" value="ECO:0007669"/>
    <property type="project" value="UniProtKB-SubCell"/>
</dbReference>
<dbReference type="AlphaFoldDB" id="A0A377SSB5"/>
<reference evidence="7 9" key="2">
    <citation type="submission" date="2019-03" db="EMBL/GenBank/DDBJ databases">
        <title>Genomic Encyclopedia of Type Strains, Phase IV (KMG-IV): sequencing the most valuable type-strain genomes for metagenomic binning, comparative biology and taxonomic classification.</title>
        <authorList>
            <person name="Goeker M."/>
        </authorList>
    </citation>
    <scope>NUCLEOTIDE SEQUENCE [LARGE SCALE GENOMIC DNA]</scope>
    <source>
        <strain evidence="7 9">DSM 3764</strain>
    </source>
</reference>
<protein>
    <submittedName>
        <fullName evidence="6">D-ribose-binding periplasmic protein</fullName>
    </submittedName>
    <submittedName>
        <fullName evidence="7">Monosaccharide ABC transporter substrate-binding protein (CUT2 family)</fullName>
    </submittedName>
</protein>
<reference evidence="6 8" key="1">
    <citation type="submission" date="2018-06" db="EMBL/GenBank/DDBJ databases">
        <authorList>
            <consortium name="Pathogen Informatics"/>
            <person name="Doyle S."/>
        </authorList>
    </citation>
    <scope>NUCLEOTIDE SEQUENCE [LARGE SCALE GENOMIC DNA]</scope>
    <source>
        <strain evidence="6 8">NCTC11159</strain>
    </source>
</reference>
<dbReference type="Pfam" id="PF13407">
    <property type="entry name" value="Peripla_BP_4"/>
    <property type="match status" value="1"/>
</dbReference>
<organism evidence="6 8">
    <name type="scientific">Iodobacter fluviatilis</name>
    <dbReference type="NCBI Taxonomy" id="537"/>
    <lineage>
        <taxon>Bacteria</taxon>
        <taxon>Pseudomonadati</taxon>
        <taxon>Pseudomonadota</taxon>
        <taxon>Betaproteobacteria</taxon>
        <taxon>Neisseriales</taxon>
        <taxon>Chitinibacteraceae</taxon>
        <taxon>Iodobacter</taxon>
    </lineage>
</organism>
<proteinExistence type="inferred from homology"/>
<dbReference type="InterPro" id="IPR025997">
    <property type="entry name" value="SBP_2_dom"/>
</dbReference>
<dbReference type="PANTHER" id="PTHR46847:SF1">
    <property type="entry name" value="D-ALLOSE-BINDING PERIPLASMIC PROTEIN-RELATED"/>
    <property type="match status" value="1"/>
</dbReference>
<evidence type="ECO:0000313" key="6">
    <source>
        <dbReference type="EMBL" id="STR44921.1"/>
    </source>
</evidence>
<comment type="subcellular location">
    <subcellularLocation>
        <location evidence="1">Cell envelope</location>
    </subcellularLocation>
</comment>
<dbReference type="Gene3D" id="3.40.50.2300">
    <property type="match status" value="2"/>
</dbReference>
<evidence type="ECO:0000313" key="8">
    <source>
        <dbReference type="Proteomes" id="UP000255108"/>
    </source>
</evidence>
<evidence type="ECO:0000256" key="2">
    <source>
        <dbReference type="ARBA" id="ARBA00007639"/>
    </source>
</evidence>
<dbReference type="GO" id="GO:0030246">
    <property type="term" value="F:carbohydrate binding"/>
    <property type="evidence" value="ECO:0007669"/>
    <property type="project" value="UniProtKB-ARBA"/>
</dbReference>
<feature type="domain" description="Periplasmic binding protein" evidence="5">
    <location>
        <begin position="58"/>
        <end position="308"/>
    </location>
</feature>
<dbReference type="InterPro" id="IPR028082">
    <property type="entry name" value="Peripla_BP_I"/>
</dbReference>
<dbReference type="RefSeq" id="WP_115228658.1">
    <property type="nucleotide sequence ID" value="NZ_CAWOLO010000007.1"/>
</dbReference>
<dbReference type="OrthoDB" id="9804917at2"/>
<evidence type="ECO:0000256" key="4">
    <source>
        <dbReference type="SAM" id="SignalP"/>
    </source>
</evidence>
<dbReference type="PANTHER" id="PTHR46847">
    <property type="entry name" value="D-ALLOSE-BINDING PERIPLASMIC PROTEIN-RELATED"/>
    <property type="match status" value="1"/>
</dbReference>
<evidence type="ECO:0000259" key="5">
    <source>
        <dbReference type="Pfam" id="PF13407"/>
    </source>
</evidence>
<dbReference type="EMBL" id="UGHR01000003">
    <property type="protein sequence ID" value="STR44921.1"/>
    <property type="molecule type" value="Genomic_DNA"/>
</dbReference>
<name>A0A377SSB5_9NEIS</name>
<evidence type="ECO:0000256" key="3">
    <source>
        <dbReference type="ARBA" id="ARBA00022729"/>
    </source>
</evidence>
<gene>
    <name evidence="6" type="primary">rbsB_3</name>
    <name evidence="7" type="ORF">EV682_107141</name>
    <name evidence="6" type="ORF">NCTC11159_03467</name>
</gene>
<feature type="signal peptide" evidence="4">
    <location>
        <begin position="1"/>
        <end position="19"/>
    </location>
</feature>
<evidence type="ECO:0000256" key="1">
    <source>
        <dbReference type="ARBA" id="ARBA00004196"/>
    </source>
</evidence>
<dbReference type="Proteomes" id="UP000255108">
    <property type="component" value="Unassembled WGS sequence"/>
</dbReference>
<sequence length="353" mass="36941">MRASLKGLLLALFCTNAFAAVDHTVGPNGETPTSYTQVKLAAQDVAQLKGKDYKAAILMHTTSDFSTALIAGAKKVFDELGIKVVAVTDAEMDPKKQRTDLETVLALKPNIIISLVIDPVSGAVAFKQATQQGVKLVFISNAPQGFKAGKDYAGIVTDDLFGMGKAAAELMADSIGSKGDVAVMHHAANYYVTNQRDSAVKAVLARYPNIKVVADKGIANPNDGEVIASAILTQNPSVKAIYAPWDAIAEGVTAAVRTAGRKDVKVITMDLGAANALDMVKGGNVAGIVSDLPYDMGKTLATMGAMSLINKPTPAFVTVDAIKVTSGNLAAQWNKALFRQPPDAVVKALAAKK</sequence>
<comment type="similarity">
    <text evidence="2">Belongs to the bacterial solute-binding protein 2 family.</text>
</comment>
<keyword evidence="9" id="KW-1185">Reference proteome</keyword>
<keyword evidence="3 4" id="KW-0732">Signal</keyword>